<evidence type="ECO:0000313" key="2">
    <source>
        <dbReference type="EMBL" id="BAD33078.1"/>
    </source>
</evidence>
<evidence type="ECO:0000256" key="1">
    <source>
        <dbReference type="SAM" id="MobiDB-lite"/>
    </source>
</evidence>
<name>Q69UX3_ORYSJ</name>
<dbReference type="EMBL" id="AP004325">
    <property type="protein sequence ID" value="BAD33078.1"/>
    <property type="molecule type" value="Genomic_DNA"/>
</dbReference>
<feature type="compositionally biased region" description="Polar residues" evidence="1">
    <location>
        <begin position="75"/>
        <end position="84"/>
    </location>
</feature>
<evidence type="ECO:0000313" key="3">
    <source>
        <dbReference type="Proteomes" id="UP000000763"/>
    </source>
</evidence>
<feature type="region of interest" description="Disordered" evidence="1">
    <location>
        <begin position="28"/>
        <end position="84"/>
    </location>
</feature>
<dbReference type="AlphaFoldDB" id="Q69UX3"/>
<gene>
    <name evidence="2" type="primary">OJ1230_H04.25</name>
</gene>
<protein>
    <submittedName>
        <fullName evidence="2">Uncharacterized protein</fullName>
    </submittedName>
</protein>
<feature type="compositionally biased region" description="Basic and acidic residues" evidence="1">
    <location>
        <begin position="50"/>
        <end position="60"/>
    </location>
</feature>
<organism evidence="2 3">
    <name type="scientific">Oryza sativa subsp. japonica</name>
    <name type="common">Rice</name>
    <dbReference type="NCBI Taxonomy" id="39947"/>
    <lineage>
        <taxon>Eukaryota</taxon>
        <taxon>Viridiplantae</taxon>
        <taxon>Streptophyta</taxon>
        <taxon>Embryophyta</taxon>
        <taxon>Tracheophyta</taxon>
        <taxon>Spermatophyta</taxon>
        <taxon>Magnoliopsida</taxon>
        <taxon>Liliopsida</taxon>
        <taxon>Poales</taxon>
        <taxon>Poaceae</taxon>
        <taxon>BOP clade</taxon>
        <taxon>Oryzoideae</taxon>
        <taxon>Oryzeae</taxon>
        <taxon>Oryzinae</taxon>
        <taxon>Oryza</taxon>
        <taxon>Oryza sativa</taxon>
    </lineage>
</organism>
<reference evidence="3" key="2">
    <citation type="journal article" date="2008" name="Nucleic Acids Res.">
        <title>The rice annotation project database (RAP-DB): 2008 update.</title>
        <authorList>
            <consortium name="The rice annotation project (RAP)"/>
        </authorList>
    </citation>
    <scope>GENOME REANNOTATION</scope>
    <source>
        <strain evidence="3">cv. Nipponbare</strain>
    </source>
</reference>
<accession>Q69UX3</accession>
<sequence length="84" mass="9090">MVRIRTMFREKKRSSAVGIPCLIHAEASRLGSGGKQQQRGQESDLGAAADSEKKEIEVTGRRSNRRCASGPTGGDKTTSRFPSI</sequence>
<reference evidence="3" key="1">
    <citation type="journal article" date="2005" name="Nature">
        <title>The map-based sequence of the rice genome.</title>
        <authorList>
            <consortium name="International rice genome sequencing project (IRGSP)"/>
            <person name="Matsumoto T."/>
            <person name="Wu J."/>
            <person name="Kanamori H."/>
            <person name="Katayose Y."/>
            <person name="Fujisawa M."/>
            <person name="Namiki N."/>
            <person name="Mizuno H."/>
            <person name="Yamamoto K."/>
            <person name="Antonio B.A."/>
            <person name="Baba T."/>
            <person name="Sakata K."/>
            <person name="Nagamura Y."/>
            <person name="Aoki H."/>
            <person name="Arikawa K."/>
            <person name="Arita K."/>
            <person name="Bito T."/>
            <person name="Chiden Y."/>
            <person name="Fujitsuka N."/>
            <person name="Fukunaka R."/>
            <person name="Hamada M."/>
            <person name="Harada C."/>
            <person name="Hayashi A."/>
            <person name="Hijishita S."/>
            <person name="Honda M."/>
            <person name="Hosokawa S."/>
            <person name="Ichikawa Y."/>
            <person name="Idonuma A."/>
            <person name="Iijima M."/>
            <person name="Ikeda M."/>
            <person name="Ikeno M."/>
            <person name="Ito K."/>
            <person name="Ito S."/>
            <person name="Ito T."/>
            <person name="Ito Y."/>
            <person name="Ito Y."/>
            <person name="Iwabuchi A."/>
            <person name="Kamiya K."/>
            <person name="Karasawa W."/>
            <person name="Kurita K."/>
            <person name="Katagiri S."/>
            <person name="Kikuta A."/>
            <person name="Kobayashi H."/>
            <person name="Kobayashi N."/>
            <person name="Machita K."/>
            <person name="Maehara T."/>
            <person name="Masukawa M."/>
            <person name="Mizubayashi T."/>
            <person name="Mukai Y."/>
            <person name="Nagasaki H."/>
            <person name="Nagata Y."/>
            <person name="Naito S."/>
            <person name="Nakashima M."/>
            <person name="Nakama Y."/>
            <person name="Nakamichi Y."/>
            <person name="Nakamura M."/>
            <person name="Meguro A."/>
            <person name="Negishi M."/>
            <person name="Ohta I."/>
            <person name="Ohta T."/>
            <person name="Okamoto M."/>
            <person name="Ono N."/>
            <person name="Saji S."/>
            <person name="Sakaguchi M."/>
            <person name="Sakai K."/>
            <person name="Shibata M."/>
            <person name="Shimokawa T."/>
            <person name="Song J."/>
            <person name="Takazaki Y."/>
            <person name="Terasawa K."/>
            <person name="Tsugane M."/>
            <person name="Tsuji K."/>
            <person name="Ueda S."/>
            <person name="Waki K."/>
            <person name="Yamagata H."/>
            <person name="Yamamoto M."/>
            <person name="Yamamoto S."/>
            <person name="Yamane H."/>
            <person name="Yoshiki S."/>
            <person name="Yoshihara R."/>
            <person name="Yukawa K."/>
            <person name="Zhong H."/>
            <person name="Yano M."/>
            <person name="Yuan Q."/>
            <person name="Ouyang S."/>
            <person name="Liu J."/>
            <person name="Jones K.M."/>
            <person name="Gansberger K."/>
            <person name="Moffat K."/>
            <person name="Hill J."/>
            <person name="Bera J."/>
            <person name="Fadrosh D."/>
            <person name="Jin S."/>
            <person name="Johri S."/>
            <person name="Kim M."/>
            <person name="Overton L."/>
            <person name="Reardon M."/>
            <person name="Tsitrin T."/>
            <person name="Vuong H."/>
            <person name="Weaver B."/>
            <person name="Ciecko A."/>
            <person name="Tallon L."/>
            <person name="Jackson J."/>
            <person name="Pai G."/>
            <person name="Aken S.V."/>
            <person name="Utterback T."/>
            <person name="Reidmuller S."/>
            <person name="Feldblyum T."/>
            <person name="Hsiao J."/>
            <person name="Zismann V."/>
            <person name="Iobst S."/>
            <person name="de Vazeille A.R."/>
            <person name="Buell C.R."/>
            <person name="Ying K."/>
            <person name="Li Y."/>
            <person name="Lu T."/>
            <person name="Huang Y."/>
            <person name="Zhao Q."/>
            <person name="Feng Q."/>
            <person name="Zhang L."/>
            <person name="Zhu J."/>
            <person name="Weng Q."/>
            <person name="Mu J."/>
            <person name="Lu Y."/>
            <person name="Fan D."/>
            <person name="Liu Y."/>
            <person name="Guan J."/>
            <person name="Zhang Y."/>
            <person name="Yu S."/>
            <person name="Liu X."/>
            <person name="Zhang Y."/>
            <person name="Hong G."/>
            <person name="Han B."/>
            <person name="Choisne N."/>
            <person name="Demange N."/>
            <person name="Orjeda G."/>
            <person name="Samain S."/>
            <person name="Cattolico L."/>
            <person name="Pelletier E."/>
            <person name="Couloux A."/>
            <person name="Segurens B."/>
            <person name="Wincker P."/>
            <person name="D'Hont A."/>
            <person name="Scarpelli C."/>
            <person name="Weissenbach J."/>
            <person name="Salanoubat M."/>
            <person name="Quetier F."/>
            <person name="Yu Y."/>
            <person name="Kim H.R."/>
            <person name="Rambo T."/>
            <person name="Currie J."/>
            <person name="Collura K."/>
            <person name="Luo M."/>
            <person name="Yang T."/>
            <person name="Ammiraju J.S.S."/>
            <person name="Engler F."/>
            <person name="Soderlund C."/>
            <person name="Wing R.A."/>
            <person name="Palmer L.E."/>
            <person name="de la Bastide M."/>
            <person name="Spiegel L."/>
            <person name="Nascimento L."/>
            <person name="Zutavern T."/>
            <person name="O'Shaughnessy A."/>
            <person name="Dike S."/>
            <person name="Dedhia N."/>
            <person name="Preston R."/>
            <person name="Balija V."/>
            <person name="McCombie W.R."/>
            <person name="Chow T."/>
            <person name="Chen H."/>
            <person name="Chung M."/>
            <person name="Chen C."/>
            <person name="Shaw J."/>
            <person name="Wu H."/>
            <person name="Hsiao K."/>
            <person name="Chao Y."/>
            <person name="Chu M."/>
            <person name="Cheng C."/>
            <person name="Hour A."/>
            <person name="Lee P."/>
            <person name="Lin S."/>
            <person name="Lin Y."/>
            <person name="Liou J."/>
            <person name="Liu S."/>
            <person name="Hsing Y."/>
            <person name="Raghuvanshi S."/>
            <person name="Mohanty A."/>
            <person name="Bharti A.K."/>
            <person name="Gaur A."/>
            <person name="Gupta V."/>
            <person name="Kumar D."/>
            <person name="Ravi V."/>
            <person name="Vij S."/>
            <person name="Kapur A."/>
            <person name="Khurana P."/>
            <person name="Khurana P."/>
            <person name="Khurana J.P."/>
            <person name="Tyagi A.K."/>
            <person name="Gaikwad K."/>
            <person name="Singh A."/>
            <person name="Dalal V."/>
            <person name="Srivastava S."/>
            <person name="Dixit A."/>
            <person name="Pal A.K."/>
            <person name="Ghazi I.A."/>
            <person name="Yadav M."/>
            <person name="Pandit A."/>
            <person name="Bhargava A."/>
            <person name="Sureshbabu K."/>
            <person name="Batra K."/>
            <person name="Sharma T.R."/>
            <person name="Mohapatra T."/>
            <person name="Singh N.K."/>
            <person name="Messing J."/>
            <person name="Nelson A.B."/>
            <person name="Fuks G."/>
            <person name="Kavchok S."/>
            <person name="Keizer G."/>
            <person name="Linton E."/>
            <person name="Llaca V."/>
            <person name="Song R."/>
            <person name="Tanyolac B."/>
            <person name="Young S."/>
            <person name="Ho-Il K."/>
            <person name="Hahn J.H."/>
            <person name="Sangsakoo G."/>
            <person name="Vanavichit A."/>
            <person name="de Mattos Luiz.A.T."/>
            <person name="Zimmer P.D."/>
            <person name="Malone G."/>
            <person name="Dellagostin O."/>
            <person name="de Oliveira A.C."/>
            <person name="Bevan M."/>
            <person name="Bancroft I."/>
            <person name="Minx P."/>
            <person name="Cordum H."/>
            <person name="Wilson R."/>
            <person name="Cheng Z."/>
            <person name="Jin W."/>
            <person name="Jiang J."/>
            <person name="Leong S.A."/>
            <person name="Iwama H."/>
            <person name="Gojobori T."/>
            <person name="Itoh T."/>
            <person name="Niimura Y."/>
            <person name="Fujii Y."/>
            <person name="Habara T."/>
            <person name="Sakai H."/>
            <person name="Sato Y."/>
            <person name="Wilson G."/>
            <person name="Kumar K."/>
            <person name="McCouch S."/>
            <person name="Juretic N."/>
            <person name="Hoen D."/>
            <person name="Wright S."/>
            <person name="Bruskiewich R."/>
            <person name="Bureau T."/>
            <person name="Miyao A."/>
            <person name="Hirochika H."/>
            <person name="Nishikawa T."/>
            <person name="Kadowaki K."/>
            <person name="Sugiura M."/>
            <person name="Burr B."/>
            <person name="Sasaki T."/>
        </authorList>
    </citation>
    <scope>NUCLEOTIDE SEQUENCE [LARGE SCALE GENOMIC DNA]</scope>
    <source>
        <strain evidence="3">cv. Nipponbare</strain>
    </source>
</reference>
<proteinExistence type="predicted"/>
<dbReference type="Proteomes" id="UP000000763">
    <property type="component" value="Chromosome 6"/>
</dbReference>